<feature type="compositionally biased region" description="Basic and acidic residues" evidence="1">
    <location>
        <begin position="1"/>
        <end position="13"/>
    </location>
</feature>
<name>A0AAV8XC89_9CUCU</name>
<evidence type="ECO:0000256" key="1">
    <source>
        <dbReference type="SAM" id="MobiDB-lite"/>
    </source>
</evidence>
<feature type="non-terminal residue" evidence="2">
    <location>
        <position position="1"/>
    </location>
</feature>
<organism evidence="2 3">
    <name type="scientific">Rhamnusium bicolor</name>
    <dbReference type="NCBI Taxonomy" id="1586634"/>
    <lineage>
        <taxon>Eukaryota</taxon>
        <taxon>Metazoa</taxon>
        <taxon>Ecdysozoa</taxon>
        <taxon>Arthropoda</taxon>
        <taxon>Hexapoda</taxon>
        <taxon>Insecta</taxon>
        <taxon>Pterygota</taxon>
        <taxon>Neoptera</taxon>
        <taxon>Endopterygota</taxon>
        <taxon>Coleoptera</taxon>
        <taxon>Polyphaga</taxon>
        <taxon>Cucujiformia</taxon>
        <taxon>Chrysomeloidea</taxon>
        <taxon>Cerambycidae</taxon>
        <taxon>Lepturinae</taxon>
        <taxon>Rhagiini</taxon>
        <taxon>Rhamnusium</taxon>
    </lineage>
</organism>
<sequence length="65" mass="7607">DYWREGVESHDQLDESNVSSNKENNIMCEDRLISNEKVESQDRLHENTELSNKEKSKFLSESSSM</sequence>
<comment type="caution">
    <text evidence="2">The sequence shown here is derived from an EMBL/GenBank/DDBJ whole genome shotgun (WGS) entry which is preliminary data.</text>
</comment>
<evidence type="ECO:0000313" key="3">
    <source>
        <dbReference type="Proteomes" id="UP001162156"/>
    </source>
</evidence>
<keyword evidence="3" id="KW-1185">Reference proteome</keyword>
<evidence type="ECO:0000313" key="2">
    <source>
        <dbReference type="EMBL" id="KAJ8936026.1"/>
    </source>
</evidence>
<feature type="compositionally biased region" description="Polar residues" evidence="1">
    <location>
        <begin position="15"/>
        <end position="24"/>
    </location>
</feature>
<proteinExistence type="predicted"/>
<feature type="compositionally biased region" description="Basic and acidic residues" evidence="1">
    <location>
        <begin position="28"/>
        <end position="58"/>
    </location>
</feature>
<reference evidence="2" key="1">
    <citation type="journal article" date="2023" name="Insect Mol. Biol.">
        <title>Genome sequencing provides insights into the evolution of gene families encoding plant cell wall-degrading enzymes in longhorned beetles.</title>
        <authorList>
            <person name="Shin N.R."/>
            <person name="Okamura Y."/>
            <person name="Kirsch R."/>
            <person name="Pauchet Y."/>
        </authorList>
    </citation>
    <scope>NUCLEOTIDE SEQUENCE</scope>
    <source>
        <strain evidence="2">RBIC_L_NR</strain>
    </source>
</reference>
<accession>A0AAV8XC89</accession>
<feature type="region of interest" description="Disordered" evidence="1">
    <location>
        <begin position="1"/>
        <end position="65"/>
    </location>
</feature>
<dbReference type="Proteomes" id="UP001162156">
    <property type="component" value="Unassembled WGS sequence"/>
</dbReference>
<protein>
    <submittedName>
        <fullName evidence="2">Uncharacterized protein</fullName>
    </submittedName>
</protein>
<gene>
    <name evidence="2" type="ORF">NQ314_012519</name>
</gene>
<dbReference type="AlphaFoldDB" id="A0AAV8XC89"/>
<dbReference type="EMBL" id="JANEYF010003480">
    <property type="protein sequence ID" value="KAJ8936026.1"/>
    <property type="molecule type" value="Genomic_DNA"/>
</dbReference>